<gene>
    <name evidence="2" type="ORF">Q766_08945</name>
</gene>
<dbReference type="RefSeq" id="WP_026990949.1">
    <property type="nucleotide sequence ID" value="NZ_AUGP01000018.1"/>
</dbReference>
<dbReference type="Proteomes" id="UP000030111">
    <property type="component" value="Unassembled WGS sequence"/>
</dbReference>
<protein>
    <recommendedName>
        <fullName evidence="4">DUF3784 domain-containing protein</fullName>
    </recommendedName>
</protein>
<dbReference type="eggNOG" id="ENOG5032P5T">
    <property type="taxonomic scope" value="Bacteria"/>
</dbReference>
<dbReference type="Pfam" id="PF12650">
    <property type="entry name" value="DUF3784"/>
    <property type="match status" value="1"/>
</dbReference>
<sequence length="104" mass="11749">MWAIAILLIVLGISIKYGKMYNLLAGYNTMSAQEKAKVNITAVATLFRNVMFFMAATLIAADIFIYYANTPNMEDSLSLCIITTGVLYFIIRGNTKKYRLYNNK</sequence>
<dbReference type="AlphaFoldDB" id="A0A0A2MP99"/>
<name>A0A0A2MP99_9FLAO</name>
<organism evidence="2 3">
    <name type="scientific">Flavobacterium subsaxonicum WB 4.1-42 = DSM 21790</name>
    <dbReference type="NCBI Taxonomy" id="1121898"/>
    <lineage>
        <taxon>Bacteria</taxon>
        <taxon>Pseudomonadati</taxon>
        <taxon>Bacteroidota</taxon>
        <taxon>Flavobacteriia</taxon>
        <taxon>Flavobacteriales</taxon>
        <taxon>Flavobacteriaceae</taxon>
        <taxon>Flavobacterium</taxon>
    </lineage>
</organism>
<keyword evidence="3" id="KW-1185">Reference proteome</keyword>
<evidence type="ECO:0008006" key="4">
    <source>
        <dbReference type="Google" id="ProtNLM"/>
    </source>
</evidence>
<dbReference type="OrthoDB" id="836288at2"/>
<dbReference type="STRING" id="1121898.GCA_000422725_02140"/>
<keyword evidence="1" id="KW-0812">Transmembrane</keyword>
<feature type="transmembrane region" description="Helical" evidence="1">
    <location>
        <begin position="73"/>
        <end position="91"/>
    </location>
</feature>
<comment type="caution">
    <text evidence="2">The sequence shown here is derived from an EMBL/GenBank/DDBJ whole genome shotgun (WGS) entry which is preliminary data.</text>
</comment>
<dbReference type="EMBL" id="JRLY01000005">
    <property type="protein sequence ID" value="KGO93411.1"/>
    <property type="molecule type" value="Genomic_DNA"/>
</dbReference>
<dbReference type="InterPro" id="IPR017259">
    <property type="entry name" value="UCP037672"/>
</dbReference>
<evidence type="ECO:0000256" key="1">
    <source>
        <dbReference type="SAM" id="Phobius"/>
    </source>
</evidence>
<feature type="transmembrane region" description="Helical" evidence="1">
    <location>
        <begin position="6"/>
        <end position="25"/>
    </location>
</feature>
<accession>A0A0A2MP99</accession>
<proteinExistence type="predicted"/>
<evidence type="ECO:0000313" key="3">
    <source>
        <dbReference type="Proteomes" id="UP000030111"/>
    </source>
</evidence>
<keyword evidence="1" id="KW-0472">Membrane</keyword>
<keyword evidence="1" id="KW-1133">Transmembrane helix</keyword>
<reference evidence="2 3" key="1">
    <citation type="submission" date="2013-09" db="EMBL/GenBank/DDBJ databases">
        <authorList>
            <person name="Zeng Z."/>
            <person name="Chen C."/>
        </authorList>
    </citation>
    <scope>NUCLEOTIDE SEQUENCE [LARGE SCALE GENOMIC DNA]</scope>
    <source>
        <strain evidence="2 3">WB 4.1-42</strain>
    </source>
</reference>
<feature type="transmembrane region" description="Helical" evidence="1">
    <location>
        <begin position="46"/>
        <end position="67"/>
    </location>
</feature>
<evidence type="ECO:0000313" key="2">
    <source>
        <dbReference type="EMBL" id="KGO93411.1"/>
    </source>
</evidence>